<reference evidence="3 4" key="1">
    <citation type="journal article" date="2019" name="Int. J. Syst. Evol. Microbiol.">
        <title>The Global Catalogue of Microorganisms (GCM) 10K type strain sequencing project: providing services to taxonomists for standard genome sequencing and annotation.</title>
        <authorList>
            <consortium name="The Broad Institute Genomics Platform"/>
            <consortium name="The Broad Institute Genome Sequencing Center for Infectious Disease"/>
            <person name="Wu L."/>
            <person name="Ma J."/>
        </authorList>
    </citation>
    <scope>NUCLEOTIDE SEQUENCE [LARGE SCALE GENOMIC DNA]</scope>
    <source>
        <strain evidence="3 4">JCM 11117</strain>
    </source>
</reference>
<organism evidence="3 4">
    <name type="scientific">Pseudonocardia zijingensis</name>
    <dbReference type="NCBI Taxonomy" id="153376"/>
    <lineage>
        <taxon>Bacteria</taxon>
        <taxon>Bacillati</taxon>
        <taxon>Actinomycetota</taxon>
        <taxon>Actinomycetes</taxon>
        <taxon>Pseudonocardiales</taxon>
        <taxon>Pseudonocardiaceae</taxon>
        <taxon>Pseudonocardia</taxon>
    </lineage>
</organism>
<proteinExistence type="inferred from homology"/>
<dbReference type="Pfam" id="PF00582">
    <property type="entry name" value="Usp"/>
    <property type="match status" value="2"/>
</dbReference>
<feature type="domain" description="UspA" evidence="2">
    <location>
        <begin position="200"/>
        <end position="263"/>
    </location>
</feature>
<dbReference type="PRINTS" id="PR01438">
    <property type="entry name" value="UNVRSLSTRESS"/>
</dbReference>
<comment type="caution">
    <text evidence="3">The sequence shown here is derived from an EMBL/GenBank/DDBJ whole genome shotgun (WGS) entry which is preliminary data.</text>
</comment>
<dbReference type="PANTHER" id="PTHR46268">
    <property type="entry name" value="STRESS RESPONSE PROTEIN NHAX"/>
    <property type="match status" value="1"/>
</dbReference>
<sequence length="286" mass="29540">MDSPQTPDDRAEPLGVVVGVDGSRIGLAAVRWAVAEARLRGLPLLILHAAPYAAGSTAGARRARDILARAFTVAHRADPALRTATDRTSLPAVESLLDAAQRAQLLVVGMGGGERPQEVLISSVALDVSGRSPCPVVVVRGEQHPAPDAPVLVGVEDPAIDAAALTVAFEDAQRHRGRVVALHAGHSAPFDLDTLAPWTTRFPEVPVEITVVPGSPVPALLAAAVDARLVALGTRAHRAPARVLFGSTSRAVLRRSPVPVVAVNPGAARLSGEPVATPATPPATRT</sequence>
<dbReference type="EMBL" id="BAAAHP010000003">
    <property type="protein sequence ID" value="GAA0919089.1"/>
    <property type="molecule type" value="Genomic_DNA"/>
</dbReference>
<keyword evidence="4" id="KW-1185">Reference proteome</keyword>
<name>A0ABN1NXN0_9PSEU</name>
<dbReference type="InterPro" id="IPR014729">
    <property type="entry name" value="Rossmann-like_a/b/a_fold"/>
</dbReference>
<evidence type="ECO:0000256" key="1">
    <source>
        <dbReference type="ARBA" id="ARBA00008791"/>
    </source>
</evidence>
<evidence type="ECO:0000259" key="2">
    <source>
        <dbReference type="Pfam" id="PF00582"/>
    </source>
</evidence>
<dbReference type="RefSeq" id="WP_343937599.1">
    <property type="nucleotide sequence ID" value="NZ_BAAAHP010000003.1"/>
</dbReference>
<dbReference type="Gene3D" id="3.40.50.620">
    <property type="entry name" value="HUPs"/>
    <property type="match status" value="2"/>
</dbReference>
<dbReference type="SUPFAM" id="SSF52402">
    <property type="entry name" value="Adenine nucleotide alpha hydrolases-like"/>
    <property type="match status" value="2"/>
</dbReference>
<accession>A0ABN1NXN0</accession>
<gene>
    <name evidence="3" type="ORF">GCM10009559_00950</name>
</gene>
<dbReference type="InterPro" id="IPR006015">
    <property type="entry name" value="Universal_stress_UspA"/>
</dbReference>
<dbReference type="InterPro" id="IPR006016">
    <property type="entry name" value="UspA"/>
</dbReference>
<evidence type="ECO:0000313" key="3">
    <source>
        <dbReference type="EMBL" id="GAA0919089.1"/>
    </source>
</evidence>
<comment type="similarity">
    <text evidence="1">Belongs to the universal stress protein A family.</text>
</comment>
<dbReference type="Proteomes" id="UP001499967">
    <property type="component" value="Unassembled WGS sequence"/>
</dbReference>
<dbReference type="PANTHER" id="PTHR46268:SF6">
    <property type="entry name" value="UNIVERSAL STRESS PROTEIN UP12"/>
    <property type="match status" value="1"/>
</dbReference>
<protein>
    <submittedName>
        <fullName evidence="3">Universal stress protein</fullName>
    </submittedName>
</protein>
<feature type="domain" description="UspA" evidence="2">
    <location>
        <begin position="16"/>
        <end position="140"/>
    </location>
</feature>
<evidence type="ECO:0000313" key="4">
    <source>
        <dbReference type="Proteomes" id="UP001499967"/>
    </source>
</evidence>